<evidence type="ECO:0000256" key="4">
    <source>
        <dbReference type="ARBA" id="ARBA00022989"/>
    </source>
</evidence>
<protein>
    <submittedName>
        <fullName evidence="7">Gliding motility-associated C-terminal domain-containing protein</fullName>
    </submittedName>
</protein>
<evidence type="ECO:0000256" key="2">
    <source>
        <dbReference type="ARBA" id="ARBA00022692"/>
    </source>
</evidence>
<proteinExistence type="predicted"/>
<feature type="domain" description="PKD" evidence="6">
    <location>
        <begin position="474"/>
        <end position="526"/>
    </location>
</feature>
<dbReference type="PROSITE" id="PS50093">
    <property type="entry name" value="PKD"/>
    <property type="match status" value="5"/>
</dbReference>
<evidence type="ECO:0000256" key="1">
    <source>
        <dbReference type="ARBA" id="ARBA00004141"/>
    </source>
</evidence>
<dbReference type="Pfam" id="PF18911">
    <property type="entry name" value="PKD_4"/>
    <property type="match status" value="4"/>
</dbReference>
<dbReference type="Pfam" id="PF13573">
    <property type="entry name" value="SprB"/>
    <property type="match status" value="3"/>
</dbReference>
<keyword evidence="5" id="KW-0472">Membrane</keyword>
<dbReference type="NCBIfam" id="TIGR04131">
    <property type="entry name" value="Bac_Flav_CTERM"/>
    <property type="match status" value="1"/>
</dbReference>
<dbReference type="Pfam" id="PF13585">
    <property type="entry name" value="CHU_C"/>
    <property type="match status" value="1"/>
</dbReference>
<feature type="domain" description="PKD" evidence="6">
    <location>
        <begin position="650"/>
        <end position="705"/>
    </location>
</feature>
<evidence type="ECO:0000259" key="6">
    <source>
        <dbReference type="PROSITE" id="PS50093"/>
    </source>
</evidence>
<keyword evidence="8" id="KW-1185">Reference proteome</keyword>
<evidence type="ECO:0000256" key="5">
    <source>
        <dbReference type="ARBA" id="ARBA00023136"/>
    </source>
</evidence>
<dbReference type="STRING" id="1249933.SAMN04489797_0452"/>
<evidence type="ECO:0000256" key="3">
    <source>
        <dbReference type="ARBA" id="ARBA00022737"/>
    </source>
</evidence>
<feature type="domain" description="PKD" evidence="6">
    <location>
        <begin position="574"/>
        <end position="618"/>
    </location>
</feature>
<evidence type="ECO:0000313" key="8">
    <source>
        <dbReference type="Proteomes" id="UP000198963"/>
    </source>
</evidence>
<reference evidence="7 8" key="1">
    <citation type="submission" date="2016-10" db="EMBL/GenBank/DDBJ databases">
        <authorList>
            <person name="Varghese N."/>
            <person name="Submissions S."/>
        </authorList>
    </citation>
    <scope>NUCLEOTIDE SEQUENCE [LARGE SCALE GENOMIC DNA]</scope>
    <source>
        <strain evidence="7 8">RHA_55</strain>
    </source>
</reference>
<keyword evidence="4" id="KW-1133">Transmembrane helix</keyword>
<keyword evidence="3" id="KW-0677">Repeat</keyword>
<dbReference type="SUPFAM" id="SSF49299">
    <property type="entry name" value="PKD domain"/>
    <property type="match status" value="5"/>
</dbReference>
<dbReference type="Gene3D" id="2.60.40.740">
    <property type="match status" value="3"/>
</dbReference>
<dbReference type="GO" id="GO:0005886">
    <property type="term" value="C:plasma membrane"/>
    <property type="evidence" value="ECO:0007669"/>
    <property type="project" value="TreeGrafter"/>
</dbReference>
<dbReference type="PANTHER" id="PTHR46730">
    <property type="entry name" value="POLYCYSTIN-1"/>
    <property type="match status" value="1"/>
</dbReference>
<dbReference type="InterPro" id="IPR022409">
    <property type="entry name" value="PKD/Chitinase_dom"/>
</dbReference>
<evidence type="ECO:0000313" key="7">
    <source>
        <dbReference type="EMBL" id="SDR91456.1"/>
    </source>
</evidence>
<accession>A0A1H1MXF9</accession>
<organism evidence="7 8">
    <name type="scientific">Winogradskyella sediminis</name>
    <dbReference type="NCBI Taxonomy" id="1382466"/>
    <lineage>
        <taxon>Bacteria</taxon>
        <taxon>Pseudomonadati</taxon>
        <taxon>Bacteroidota</taxon>
        <taxon>Flavobacteriia</taxon>
        <taxon>Flavobacteriales</taxon>
        <taxon>Flavobacteriaceae</taxon>
        <taxon>Winogradskyella</taxon>
    </lineage>
</organism>
<dbReference type="EMBL" id="LT629774">
    <property type="protein sequence ID" value="SDR91456.1"/>
    <property type="molecule type" value="Genomic_DNA"/>
</dbReference>
<dbReference type="SMART" id="SM00089">
    <property type="entry name" value="PKD"/>
    <property type="match status" value="5"/>
</dbReference>
<dbReference type="Proteomes" id="UP000198963">
    <property type="component" value="Chromosome I"/>
</dbReference>
<name>A0A1H1MXF9_9FLAO</name>
<dbReference type="CDD" id="cd00146">
    <property type="entry name" value="PKD"/>
    <property type="match status" value="3"/>
</dbReference>
<dbReference type="Gene3D" id="2.60.40.2700">
    <property type="match status" value="4"/>
</dbReference>
<sequence length="2021" mass="214969">MWKIKFGLLAVVGLTFGIISAVNITSRVLAKKNPLEKTTEISVRLAPNASISGTTTVCRNESPQPEITFTGAAGSTPYTFAYTINGGAEQTISTSGSDTSVSINVNTNTIGSYVYELMSVTDGSNTTATANGTATITVAAPPTVNFTFNNDACSGTPVSFSSTVTGDGPFTYDWEFGDASSSTDANPSHSYDAFGCGFSNFTVTLTVTDSNGCTKESTKTISVKQRPNLSFEDLNSQFLPFDNCGNNTVDPSYTVDVGNVSPSDSCVTSYDIDWGDGVTETDVTFPLTHTYNVLGSFDMVITGYGSNGCITNDTYLVKNSSNPGGNVSNPGNTTNLCLPVGDLGFTIADWGENPQDTTYFLDYGDGYQETFTQANLIAASTDYDPANPAAASPFPLYHIYTESNCPGSGYMITLIIATSCGETISTAGPITLLSLPEVDFEFDSPGCLNTEIQFTNLTENGYGPNCTEQANHLWDFGDGTTSDLESPSHIYTLPGTYTVTLSEENFCGSTTPISKTICIEPELVASFAASEVSGCTPFEIDITNTTNLSQSCGSETYQWEVLYTSDFCGTTESWSFTNGTDENTENPSLQFNTAGTYEVVMTVTNSCGAVSTSQFIEVKQPPTVTLDPIDDACGALTFNPTATVDTCAPASDTVTYSWSFPGGSPTTSNQLDPGVINYSTVGDYTVTFSVTNGCGTTTESQTFSVNDSPTITNTNILQTTCSGALTSNIVLTSDDPSTTFSWVSNSPAGLTGYIPSGTSNSIPAQTIVNTTTSAINLIYTVTPELDGCEGTPMDFEIIVEPSPLITLQPLSNGVCQNGITDDLSVAYQGTGTPVYQWFENTVDNTTSGTAIAGATSATFSPPTDTVGITYYYVVITFSSGGCNEIISDTAEIEVGSAPQIDSQPFFSQTICVGGSANELSVEVSGGAGTALYQWFSNSTYSNSGGTIIPGATTSTYTPSVFNTVGIFYYYVEVTFVSNGCSTLTSDVAKIEVINDPEITLQPINFQSICQNSTVQDLELNVSGGLGTTSYQWYVNTINNTTSGTPIAGATSSIYTPPSNTVGTFYYYSIITQVVSGCEVTSAIAEVEVSAGAQFSTQPVSDELCLGQTTLPLTVAYTNGTGTASYQWYQNGINDTATGTVIAGATTDTYSPDVNAVGTTYYYAIITFSSGGCTEIISDTAEIIVNETPIIDDSDLLICSGNTFEFLPDTSNTGDIVPLNTLYTWSTPVVSPAGSVIGATEQSTPIATVSQFLENTTTNSATVTYTVTPISGNCAGLDFDVVVTVNPSISVTSNIEQNACYEVNTASIEISIVGGIPFSTGNAYNISWIGPNGFTSSDENIFNLEAGDYTLNIEDDGGCPYSEVITITEPDELVFSTIDFDPDTISCFGADDGNIAIDVSGGTPPYVYNWTLEGTPFSTDEDISNLGPGNYMVSVTDANDCDPITMNFSIIEPEMLDVSLDFKTDVLCYGDATGAITVNVTGGRVDYIYNWSGPNGFLSTNQNINALVAGVYNLTVTDNSGCTDILEVEIFENEQIDIDLTVTQMVCYGDNDGSIVINAISGGVAPYTIAWSNLGTGNSQTNLSGGIYTITITDAENCERQFPVVIDEPPVFLIDPVVTQMSCAGENDASITLNFLGGIDPVTLVWDDDATAGTERNNLAPGTYTVTITDGVPCVIQESFTIHNVAPLALSANITNALACEDPNSGSINLLIEGGTPPFNVVWSNGAVSEDLIDIPPNTYVATVTDANGCEIEGSWEVSRFEPLVLNVETERLVNCDTRTIEHTFIAMASGGVPPFQYQWSSGIVSGAHNEFMTTNENGLVILEVTDSLGCTTEYTYNVELTSIGDAGFDTTSFGYLNYGLYAIQDPIEFINEATGDYEAILWDFGDGSFSGEENPIHTYFTPGIYEVKQTVTYPFGCVYEKIITLFIEEGYKLIMPDAFTPNNDGINDFFGPVFIGLSSLEIHIYDTWGSLIYTEKGDAIRGWDGKVKDEEAENGNYYYTFTAKTFYGHDIKKQGAFVFIR</sequence>
<dbReference type="InterPro" id="IPR025667">
    <property type="entry name" value="SprB_repeat"/>
</dbReference>
<comment type="subcellular location">
    <subcellularLocation>
        <location evidence="1">Membrane</location>
        <topology evidence="1">Multi-pass membrane protein</topology>
    </subcellularLocation>
</comment>
<dbReference type="GO" id="GO:0006816">
    <property type="term" value="P:calcium ion transport"/>
    <property type="evidence" value="ECO:0007669"/>
    <property type="project" value="TreeGrafter"/>
</dbReference>
<dbReference type="Gene3D" id="2.60.40.10">
    <property type="entry name" value="Immunoglobulins"/>
    <property type="match status" value="7"/>
</dbReference>
<dbReference type="InterPro" id="IPR026341">
    <property type="entry name" value="T9SS_type_B"/>
</dbReference>
<dbReference type="InterPro" id="IPR045828">
    <property type="entry name" value="PKD_Bacteroidetes"/>
</dbReference>
<dbReference type="GO" id="GO:0005261">
    <property type="term" value="F:monoatomic cation channel activity"/>
    <property type="evidence" value="ECO:0007669"/>
    <property type="project" value="TreeGrafter"/>
</dbReference>
<dbReference type="PANTHER" id="PTHR46730:SF1">
    <property type="entry name" value="PLAT DOMAIN-CONTAINING PROTEIN"/>
    <property type="match status" value="1"/>
</dbReference>
<gene>
    <name evidence="7" type="ORF">SAMN04489797_0452</name>
</gene>
<feature type="domain" description="PKD" evidence="6">
    <location>
        <begin position="141"/>
        <end position="195"/>
    </location>
</feature>
<dbReference type="RefSeq" id="WP_092443840.1">
    <property type="nucleotide sequence ID" value="NZ_LT629774.1"/>
</dbReference>
<dbReference type="Pfam" id="PF19406">
    <property type="entry name" value="PKD_5"/>
    <property type="match status" value="2"/>
</dbReference>
<dbReference type="Pfam" id="PF00801">
    <property type="entry name" value="PKD"/>
    <property type="match status" value="1"/>
</dbReference>
<dbReference type="InterPro" id="IPR035986">
    <property type="entry name" value="PKD_dom_sf"/>
</dbReference>
<keyword evidence="2" id="KW-0812">Transmembrane</keyword>
<dbReference type="InterPro" id="IPR000601">
    <property type="entry name" value="PKD_dom"/>
</dbReference>
<feature type="domain" description="PKD" evidence="6">
    <location>
        <begin position="1867"/>
        <end position="1916"/>
    </location>
</feature>
<dbReference type="InterPro" id="IPR013783">
    <property type="entry name" value="Ig-like_fold"/>
</dbReference>